<keyword evidence="14" id="KW-1185">Reference proteome</keyword>
<dbReference type="PANTHER" id="PTHR12745:SF6">
    <property type="entry name" value="PROTEIN ST7 HOMOLOG"/>
    <property type="match status" value="1"/>
</dbReference>
<feature type="transmembrane region" description="Helical" evidence="9">
    <location>
        <begin position="495"/>
        <end position="515"/>
    </location>
</feature>
<feature type="non-terminal residue" evidence="13">
    <location>
        <position position="1"/>
    </location>
</feature>
<dbReference type="InterPro" id="IPR032629">
    <property type="entry name" value="DCB_dom"/>
</dbReference>
<keyword evidence="7 9" id="KW-0472">Membrane</keyword>
<dbReference type="PANTHER" id="PTHR12745">
    <property type="entry name" value="SUPPRESSION OF TUMORIGENICITY 7"/>
    <property type="match status" value="1"/>
</dbReference>
<feature type="transmembrane region" description="Helical" evidence="9">
    <location>
        <begin position="60"/>
        <end position="83"/>
    </location>
</feature>
<accession>A0AA36D439</accession>
<keyword evidence="4 9" id="KW-0812">Transmembrane</keyword>
<dbReference type="InterPro" id="IPR007311">
    <property type="entry name" value="ST7"/>
</dbReference>
<dbReference type="Proteomes" id="UP001177023">
    <property type="component" value="Unassembled WGS sequence"/>
</dbReference>
<dbReference type="Pfam" id="PF04184">
    <property type="entry name" value="ST7"/>
    <property type="match status" value="1"/>
</dbReference>
<name>A0AA36D439_9BILA</name>
<dbReference type="EMBL" id="CATQJA010002657">
    <property type="protein sequence ID" value="CAJ0579447.1"/>
    <property type="molecule type" value="Genomic_DNA"/>
</dbReference>
<evidence type="ECO:0000256" key="1">
    <source>
        <dbReference type="ARBA" id="ARBA00004141"/>
    </source>
</evidence>
<feature type="domain" description="Mon2/Sec7/BIG1-like HUS" evidence="10">
    <location>
        <begin position="752"/>
        <end position="926"/>
    </location>
</feature>
<dbReference type="Pfam" id="PF16206">
    <property type="entry name" value="Mon2_C"/>
    <property type="match status" value="3"/>
</dbReference>
<evidence type="ECO:0000256" key="8">
    <source>
        <dbReference type="ARBA" id="ARBA00040270"/>
    </source>
</evidence>
<gene>
    <name evidence="13" type="ORF">MSPICULIGERA_LOCUS17666</name>
</gene>
<evidence type="ECO:0000259" key="11">
    <source>
        <dbReference type="Pfam" id="PF16206"/>
    </source>
</evidence>
<comment type="subcellular location">
    <subcellularLocation>
        <location evidence="1">Membrane</location>
        <topology evidence="1">Multi-pass membrane protein</topology>
    </subcellularLocation>
</comment>
<dbReference type="Pfam" id="PF16213">
    <property type="entry name" value="DCB"/>
    <property type="match status" value="1"/>
</dbReference>
<evidence type="ECO:0000313" key="13">
    <source>
        <dbReference type="EMBL" id="CAJ0579447.1"/>
    </source>
</evidence>
<proteinExistence type="inferred from homology"/>
<evidence type="ECO:0000259" key="12">
    <source>
        <dbReference type="Pfam" id="PF16213"/>
    </source>
</evidence>
<feature type="domain" description="Mon2/Sec7/BIG1-like dimerisation and cyclophilin-binding" evidence="12">
    <location>
        <begin position="549"/>
        <end position="725"/>
    </location>
</feature>
<reference evidence="13" key="1">
    <citation type="submission" date="2023-06" db="EMBL/GenBank/DDBJ databases">
        <authorList>
            <person name="Delattre M."/>
        </authorList>
    </citation>
    <scope>NUCLEOTIDE SEQUENCE</scope>
    <source>
        <strain evidence="13">AF72</strain>
    </source>
</reference>
<evidence type="ECO:0000256" key="9">
    <source>
        <dbReference type="SAM" id="Phobius"/>
    </source>
</evidence>
<dbReference type="InterPro" id="IPR032817">
    <property type="entry name" value="Mon2_C"/>
</dbReference>
<dbReference type="InterPro" id="IPR016024">
    <property type="entry name" value="ARM-type_fold"/>
</dbReference>
<comment type="caution">
    <text evidence="13">The sequence shown here is derived from an EMBL/GenBank/DDBJ whole genome shotgun (WGS) entry which is preliminary data.</text>
</comment>
<evidence type="ECO:0000256" key="6">
    <source>
        <dbReference type="ARBA" id="ARBA00022989"/>
    </source>
</evidence>
<evidence type="ECO:0000259" key="10">
    <source>
        <dbReference type="Pfam" id="PF12783"/>
    </source>
</evidence>
<feature type="transmembrane region" description="Helical" evidence="9">
    <location>
        <begin position="466"/>
        <end position="488"/>
    </location>
</feature>
<keyword evidence="6 9" id="KW-1133">Transmembrane helix</keyword>
<keyword evidence="5" id="KW-0653">Protein transport</keyword>
<evidence type="ECO:0000256" key="4">
    <source>
        <dbReference type="ARBA" id="ARBA00022692"/>
    </source>
</evidence>
<feature type="domain" description="Mon2 C-terminal" evidence="11">
    <location>
        <begin position="1509"/>
        <end position="1670"/>
    </location>
</feature>
<keyword evidence="3" id="KW-0813">Transport</keyword>
<dbReference type="InterPro" id="IPR032691">
    <property type="entry name" value="Mon2/Sec7/BIG1-like_HUS"/>
</dbReference>
<evidence type="ECO:0000256" key="2">
    <source>
        <dbReference type="ARBA" id="ARBA00009751"/>
    </source>
</evidence>
<evidence type="ECO:0000256" key="5">
    <source>
        <dbReference type="ARBA" id="ARBA00022927"/>
    </source>
</evidence>
<dbReference type="GO" id="GO:0015031">
    <property type="term" value="P:protein transport"/>
    <property type="evidence" value="ECO:0007669"/>
    <property type="project" value="UniProtKB-KW"/>
</dbReference>
<protein>
    <recommendedName>
        <fullName evidence="8">Protein ST7 homolog</fullName>
    </recommendedName>
</protein>
<feature type="domain" description="Mon2 C-terminal" evidence="11">
    <location>
        <begin position="1699"/>
        <end position="2155"/>
    </location>
</feature>
<dbReference type="GO" id="GO:0016020">
    <property type="term" value="C:membrane"/>
    <property type="evidence" value="ECO:0007669"/>
    <property type="project" value="UniProtKB-SubCell"/>
</dbReference>
<evidence type="ECO:0000256" key="3">
    <source>
        <dbReference type="ARBA" id="ARBA00022448"/>
    </source>
</evidence>
<organism evidence="13 14">
    <name type="scientific">Mesorhabditis spiculigera</name>
    <dbReference type="NCBI Taxonomy" id="96644"/>
    <lineage>
        <taxon>Eukaryota</taxon>
        <taxon>Metazoa</taxon>
        <taxon>Ecdysozoa</taxon>
        <taxon>Nematoda</taxon>
        <taxon>Chromadorea</taxon>
        <taxon>Rhabditida</taxon>
        <taxon>Rhabditina</taxon>
        <taxon>Rhabditomorpha</taxon>
        <taxon>Rhabditoidea</taxon>
        <taxon>Rhabditidae</taxon>
        <taxon>Mesorhabditinae</taxon>
        <taxon>Mesorhabditis</taxon>
    </lineage>
</organism>
<dbReference type="CDD" id="cd11557">
    <property type="entry name" value="ST7"/>
    <property type="match status" value="1"/>
</dbReference>
<evidence type="ECO:0000256" key="7">
    <source>
        <dbReference type="ARBA" id="ARBA00023136"/>
    </source>
</evidence>
<feature type="domain" description="Mon2 C-terminal" evidence="11">
    <location>
        <begin position="1452"/>
        <end position="1505"/>
    </location>
</feature>
<sequence>MFFNRVRSLFSCSWTYLWLFWFILIVVLVYMLRGPLKISEQFENASNSASTYFNNLTPKFYVALTGTSSLVSGIILIFEWWYFRNNGVDASSDEGSDNEDNIDSSRAIPALECKYWRNPLGLFRGAEYNRVKKETGIEPLSYFDMNLSAQDHQSLFTCEEDIGRPDYEIMQVAWRERDSYSRINAAHEALSINPECAPAMILLAEEECETVSDAEAMLRKALVAAETAYIRSQTAYQYGDIGHRRDGVICAYIRRRLAMCARKQGRLREAIKMMREIVKFPLYAMLGLQENLIEAFLEMQAYADVQALLVRYDGFDIREPKSAVLCYTSALLKTRNVSDKYGVEVRRGLSAAEQTAVDAIRRAIEFNPHVPQYLLEIRPLILPPEHYLRRADSEALAYAFFHIHHWKRIDGALHLLECTWKGVFNGLSRSTDRLFYSYSQQLESADRELLPEWHQMSVFPRKENPLWGLGQSLVCLAACVVALIVHNAPSSTYEFLVNAIHHLWTFFAALLSYLYTWVPENVQYTVVAVYGNSATFMAQTTSIIVSNDGKRVVESLLNDLRALSTEAKKKYNSVKEAAESAVVKVRNISTNSNDASLLTNLRAGSSELLHPLLTGCSTRNSRLVQISLQAIQRLVEHRILETASAAAVVSELWSLLEAGCEELRLLQTLTPFVCTDLLVSGPNLARCLVICFRLNYSKDPIVINTASATIRNLAGNVFLRVQQEDGMRGPDTVPPTIPRNTKAPPASLRPCAADAYMFFRDLCLLVNGEQPIWLTGIDEISRTLGLELLEATIGQYPSVFFKHPEFAALLKEDVCPLVIKLFSPNVKNFHGSYQNQNATAAGANSPLRPQFPIAMRLIRILVHLIGHYHQLLATECEIFLSLLLKFLESDKLGWQRALSLEALHRLLSQGSFLLWLVRHFDKKASAVKVCENSFKGVASYVASAFTRNNFSSSNSDGNGADFSNGPNSVPNAGFRINGSGLIPLVDIQSKRGLFLEYLEKHDAPQVQDGYCLSRAAAVLADSTQALFAAVDHVQLNESSENSPPAEQNGNEPGVEDDLALFTACYPSLLSSVSLLLEASNDESTSDSMLNCLSTLSMMACKLKEARAREACLYAFCSSALPGRNYLQKYCGLPPPTALSNFASLLIFSGEDKHEENDLGIQQVMATGTPCPSIHYPMPNAHVMLTAKNMQCLRLLLGCASAVAGEVGASWPLVLVTLQQTLWLLAMRPYLSGLYTKSANDQETAGPPSTSTVTTAARGDVPIVASMVDKIFEEVRKGDDVALHHLIAALAKLSGDALTLPHGAREAALFPLAKLLHTGTVNLFRMHIYWQPLTHHIIEDCNHSNNGVREWAATGLTSLLRVALQAKTDLSQEEKERFVLGSLVALSANTYADVRTKQIECLVAILHNQGSQLHPSMWKDIIAIIADVVDPQFKFGDQLIKDGYDALHLVTSDFLQQLPWECVEQLVEAVKRYGMQTAEQNKALSAISQLWTISDFVFRRNDIMGADAAEKVWLVVYVCLSELCVDGRSAVRKSGVSTLLQTIAAHGHALRPTTWRHMIWQIILPLVDKVRAQWRGASTERMEGGEKFLVHHSRDTEAKQWTETAIATLHAVCRVFTTQRNTLLQLEDFDSAWESLLGYLEWGASTSNAELSLASLKCFQEVLLGKVSAQTLDMNTREKSSTSLKELVAGGEVPPLPQKLWIVSWKSWIRMAKSLYVVRPPADDPKEAPYVPGPSHLTTLLHIFPPLFERVKRDLAVDELHYDNLPSTLEAITFLPIATAQSPFVLHQAGTLTPTQEAVMDAVKGIYVEMISPGSCLRGALPSLLKLLLKFAVLAAQPPARRNDSQRDYREWACAQVIPFAESSLRLCVESFAATAHYREVVEAGSLIEFVQVVSKITALKYACVSPSSWRLAASALLNVLRIGLPIARQHPTNFTKLWPELSTAFDTTLFSPNGCSTLNPDERKRDEYIDCSFVELIRAEILPFCQQFPPEFVGRIIDILNRGSICALDPTDVLASESYTQRVELSRACFDALLSMSKDDSKDELIREKDPLALAALTSLIERCKQVLNSFSRDGRGAGEMRLPAIRLAETTSCLTAVQTLIDRLAGRPDAVSSPLYSQLVLLHPTLVELIPCCHADPQVESALVSALKAYQTLLLLKALPAHVS</sequence>
<dbReference type="Pfam" id="PF12783">
    <property type="entry name" value="Sec7-like_HUS"/>
    <property type="match status" value="1"/>
</dbReference>
<comment type="similarity">
    <text evidence="2">Belongs to the ST7 family.</text>
</comment>
<dbReference type="SUPFAM" id="SSF48371">
    <property type="entry name" value="ARM repeat"/>
    <property type="match status" value="2"/>
</dbReference>
<evidence type="ECO:0000313" key="14">
    <source>
        <dbReference type="Proteomes" id="UP001177023"/>
    </source>
</evidence>
<feature type="transmembrane region" description="Helical" evidence="9">
    <location>
        <begin position="15"/>
        <end position="32"/>
    </location>
</feature>